<reference evidence="2 3" key="1">
    <citation type="submission" date="2023-12" db="EMBL/GenBank/DDBJ databases">
        <title>Baltic Sea Cyanobacteria.</title>
        <authorList>
            <person name="Delbaje E."/>
            <person name="Fewer D.P."/>
            <person name="Shishido T.K."/>
        </authorList>
    </citation>
    <scope>NUCLEOTIDE SEQUENCE [LARGE SCALE GENOMIC DNA]</scope>
    <source>
        <strain evidence="2 3">CCNP 1315</strain>
    </source>
</reference>
<name>A0ABU5U323_9CYAN</name>
<dbReference type="Gene3D" id="3.40.50.720">
    <property type="entry name" value="NAD(P)-binding Rossmann-like Domain"/>
    <property type="match status" value="1"/>
</dbReference>
<protein>
    <submittedName>
        <fullName evidence="2">SDR family oxidoreductase</fullName>
        <ecNumber evidence="2">1.6.5.2</ecNumber>
    </submittedName>
</protein>
<keyword evidence="3" id="KW-1185">Reference proteome</keyword>
<proteinExistence type="predicted"/>
<dbReference type="InterPro" id="IPR016040">
    <property type="entry name" value="NAD(P)-bd_dom"/>
</dbReference>
<comment type="caution">
    <text evidence="2">The sequence shown here is derived from an EMBL/GenBank/DDBJ whole genome shotgun (WGS) entry which is preliminary data.</text>
</comment>
<dbReference type="InterPro" id="IPR036291">
    <property type="entry name" value="NAD(P)-bd_dom_sf"/>
</dbReference>
<dbReference type="InterPro" id="IPR051604">
    <property type="entry name" value="Ergot_Alk_Oxidoreductase"/>
</dbReference>
<dbReference type="RefSeq" id="WP_235441060.1">
    <property type="nucleotide sequence ID" value="NZ_JAYGHT010000135.1"/>
</dbReference>
<accession>A0ABU5U323</accession>
<dbReference type="SUPFAM" id="SSF51735">
    <property type="entry name" value="NAD(P)-binding Rossmann-fold domains"/>
    <property type="match status" value="1"/>
</dbReference>
<dbReference type="PANTHER" id="PTHR43162:SF1">
    <property type="entry name" value="PRESTALK A DIFFERENTIATION PROTEIN A"/>
    <property type="match status" value="1"/>
</dbReference>
<feature type="domain" description="NAD(P)-binding" evidence="1">
    <location>
        <begin position="102"/>
        <end position="245"/>
    </location>
</feature>
<evidence type="ECO:0000313" key="2">
    <source>
        <dbReference type="EMBL" id="MEA5521581.1"/>
    </source>
</evidence>
<dbReference type="Proteomes" id="UP001301728">
    <property type="component" value="Unassembled WGS sequence"/>
</dbReference>
<dbReference type="Pfam" id="PF13460">
    <property type="entry name" value="NAD_binding_10"/>
    <property type="match status" value="1"/>
</dbReference>
<dbReference type="EMBL" id="JAYGHT010000135">
    <property type="protein sequence ID" value="MEA5521581.1"/>
    <property type="molecule type" value="Genomic_DNA"/>
</dbReference>
<sequence length="381" mass="42253">MQFYKATSNGIVDDEDIENIRQCIEAAYNSADYIGSLVVGTLEKGARIFLRLLILLNPINSRKLNNELKFSVPLIKTSREINSPALNDSLKANMSPTILLTGASGNVGREVLRSLKDKPATIRVASRSPVSLGEQQNPNTVYLDFEDPTTYLNAIAGCQSVFLLRPPAISNVKATLNPFIDTARQAGVQQIVFLSVAGADRNRIIPHYAVEQHLQTHPGNWTILRPGFFAQNLGTAYRSDIRNDDRLYLPSGRGRVAFVDLRDVGQVAADALVSWKTHQGKAYTLTGPQAFSFEEVAEFLTQVLGRKIRYDSASIWGYARHLQRQNLPGAQILVQTLLHLGLGFGQAETVDPTLEQLLSRKPLDVRDYITDHAQLWRKGST</sequence>
<dbReference type="PANTHER" id="PTHR43162">
    <property type="match status" value="1"/>
</dbReference>
<dbReference type="Gene3D" id="3.90.25.10">
    <property type="entry name" value="UDP-galactose 4-epimerase, domain 1"/>
    <property type="match status" value="1"/>
</dbReference>
<dbReference type="CDD" id="cd05269">
    <property type="entry name" value="TMR_SDR_a"/>
    <property type="match status" value="1"/>
</dbReference>
<dbReference type="GO" id="GO:0003955">
    <property type="term" value="F:NAD(P)H dehydrogenase (quinone) activity"/>
    <property type="evidence" value="ECO:0007669"/>
    <property type="project" value="UniProtKB-EC"/>
</dbReference>
<gene>
    <name evidence="2" type="ORF">VB854_21825</name>
</gene>
<keyword evidence="2" id="KW-0560">Oxidoreductase</keyword>
<dbReference type="EC" id="1.6.5.2" evidence="2"/>
<organism evidence="2 3">
    <name type="scientific">Limnoraphis robusta CCNP1315</name>
    <dbReference type="NCBI Taxonomy" id="3110306"/>
    <lineage>
        <taxon>Bacteria</taxon>
        <taxon>Bacillati</taxon>
        <taxon>Cyanobacteriota</taxon>
        <taxon>Cyanophyceae</taxon>
        <taxon>Oscillatoriophycideae</taxon>
        <taxon>Oscillatoriales</taxon>
        <taxon>Sirenicapillariaceae</taxon>
        <taxon>Limnoraphis</taxon>
    </lineage>
</organism>
<evidence type="ECO:0000259" key="1">
    <source>
        <dbReference type="Pfam" id="PF13460"/>
    </source>
</evidence>
<evidence type="ECO:0000313" key="3">
    <source>
        <dbReference type="Proteomes" id="UP001301728"/>
    </source>
</evidence>